<feature type="domain" description="HTH cro/C1-type" evidence="3">
    <location>
        <begin position="7"/>
        <end position="50"/>
    </location>
</feature>
<feature type="transmembrane region" description="Helical" evidence="2">
    <location>
        <begin position="73"/>
        <end position="97"/>
    </location>
</feature>
<dbReference type="GO" id="GO:0003677">
    <property type="term" value="F:DNA binding"/>
    <property type="evidence" value="ECO:0007669"/>
    <property type="project" value="UniProtKB-KW"/>
</dbReference>
<dbReference type="PANTHER" id="PTHR46558">
    <property type="entry name" value="TRACRIPTIONAL REGULATORY PROTEIN-RELATED-RELATED"/>
    <property type="match status" value="1"/>
</dbReference>
<keyword evidence="2" id="KW-0812">Transmembrane</keyword>
<dbReference type="Proteomes" id="UP000050949">
    <property type="component" value="Unassembled WGS sequence"/>
</dbReference>
<accession>A0A0R1X7W8</accession>
<feature type="transmembrane region" description="Helical" evidence="2">
    <location>
        <begin position="109"/>
        <end position="128"/>
    </location>
</feature>
<evidence type="ECO:0000259" key="3">
    <source>
        <dbReference type="PROSITE" id="PS50943"/>
    </source>
</evidence>
<dbReference type="PANTHER" id="PTHR46558:SF15">
    <property type="entry name" value="HELIX-TURN-HELIX DOMAIN PROTEIN"/>
    <property type="match status" value="1"/>
</dbReference>
<dbReference type="PATRIC" id="fig|1122147.4.peg.44"/>
<evidence type="ECO:0000313" key="4">
    <source>
        <dbReference type="EMBL" id="KRM26303.1"/>
    </source>
</evidence>
<gene>
    <name evidence="4" type="ORF">FC91_GL000045</name>
</gene>
<protein>
    <recommendedName>
        <fullName evidence="3">HTH cro/C1-type domain-containing protein</fullName>
    </recommendedName>
</protein>
<dbReference type="Pfam" id="PF01381">
    <property type="entry name" value="HTH_3"/>
    <property type="match status" value="1"/>
</dbReference>
<reference evidence="4 5" key="1">
    <citation type="journal article" date="2015" name="Genome Announc.">
        <title>Expanding the biotechnology potential of lactobacilli through comparative genomics of 213 strains and associated genera.</title>
        <authorList>
            <person name="Sun Z."/>
            <person name="Harris H.M."/>
            <person name="McCann A."/>
            <person name="Guo C."/>
            <person name="Argimon S."/>
            <person name="Zhang W."/>
            <person name="Yang X."/>
            <person name="Jeffery I.B."/>
            <person name="Cooney J.C."/>
            <person name="Kagawa T.F."/>
            <person name="Liu W."/>
            <person name="Song Y."/>
            <person name="Salvetti E."/>
            <person name="Wrobel A."/>
            <person name="Rasinkangas P."/>
            <person name="Parkhill J."/>
            <person name="Rea M.C."/>
            <person name="O'Sullivan O."/>
            <person name="Ritari J."/>
            <person name="Douillard F.P."/>
            <person name="Paul Ross R."/>
            <person name="Yang R."/>
            <person name="Briner A.E."/>
            <person name="Felis G.E."/>
            <person name="de Vos W.M."/>
            <person name="Barrangou R."/>
            <person name="Klaenhammer T.R."/>
            <person name="Caufield P.W."/>
            <person name="Cui Y."/>
            <person name="Zhang H."/>
            <person name="O'Toole P.W."/>
        </authorList>
    </citation>
    <scope>NUCLEOTIDE SEQUENCE [LARGE SCALE GENOMIC DNA]</scope>
    <source>
        <strain evidence="4 5">DSM 16991</strain>
    </source>
</reference>
<dbReference type="SUPFAM" id="SSF47413">
    <property type="entry name" value="lambda repressor-like DNA-binding domains"/>
    <property type="match status" value="1"/>
</dbReference>
<comment type="caution">
    <text evidence="4">The sequence shown here is derived from an EMBL/GenBank/DDBJ whole genome shotgun (WGS) entry which is preliminary data.</text>
</comment>
<dbReference type="OrthoDB" id="9805856at2"/>
<keyword evidence="2" id="KW-0472">Membrane</keyword>
<dbReference type="EMBL" id="AZFW01000077">
    <property type="protein sequence ID" value="KRM26303.1"/>
    <property type="molecule type" value="Genomic_DNA"/>
</dbReference>
<keyword evidence="2" id="KW-1133">Transmembrane helix</keyword>
<dbReference type="InterPro" id="IPR010982">
    <property type="entry name" value="Lambda_DNA-bd_dom_sf"/>
</dbReference>
<evidence type="ECO:0000256" key="1">
    <source>
        <dbReference type="ARBA" id="ARBA00023125"/>
    </source>
</evidence>
<organism evidence="4 5">
    <name type="scientific">Schleiferilactobacillus harbinensis DSM 16991</name>
    <dbReference type="NCBI Taxonomy" id="1122147"/>
    <lineage>
        <taxon>Bacteria</taxon>
        <taxon>Bacillati</taxon>
        <taxon>Bacillota</taxon>
        <taxon>Bacilli</taxon>
        <taxon>Lactobacillales</taxon>
        <taxon>Lactobacillaceae</taxon>
        <taxon>Schleiferilactobacillus</taxon>
    </lineage>
</organism>
<evidence type="ECO:0000256" key="2">
    <source>
        <dbReference type="SAM" id="Phobius"/>
    </source>
</evidence>
<dbReference type="RefSeq" id="WP_027829264.1">
    <property type="nucleotide sequence ID" value="NZ_AUEH01000048.1"/>
</dbReference>
<sequence length="139" mass="15167">MSLGQAIITYRQKHHLTQADLAGQLFVTRQAVSTWETNKAWPDTEILTQLNTLMATDFVKPSPPETPAAPSDAVTVLLLVIAIIVPIFGLIGPLVILFNRRFPHWSKTAAGVVIAVEVLAIVAFWLFADAITVSKHIIG</sequence>
<evidence type="ECO:0000313" key="5">
    <source>
        <dbReference type="Proteomes" id="UP000050949"/>
    </source>
</evidence>
<dbReference type="PROSITE" id="PS50943">
    <property type="entry name" value="HTH_CROC1"/>
    <property type="match status" value="1"/>
</dbReference>
<dbReference type="AlphaFoldDB" id="A0A0R1X7W8"/>
<dbReference type="CDD" id="cd00093">
    <property type="entry name" value="HTH_XRE"/>
    <property type="match status" value="1"/>
</dbReference>
<keyword evidence="1" id="KW-0238">DNA-binding</keyword>
<dbReference type="InterPro" id="IPR001387">
    <property type="entry name" value="Cro/C1-type_HTH"/>
</dbReference>
<dbReference type="Gene3D" id="1.10.260.40">
    <property type="entry name" value="lambda repressor-like DNA-binding domains"/>
    <property type="match status" value="1"/>
</dbReference>
<name>A0A0R1X7W8_9LACO</name>
<proteinExistence type="predicted"/>